<dbReference type="RefSeq" id="WP_308727503.1">
    <property type="nucleotide sequence ID" value="NZ_JAJEQF010000001.1"/>
</dbReference>
<dbReference type="SMART" id="SM00345">
    <property type="entry name" value="HTH_GNTR"/>
    <property type="match status" value="1"/>
</dbReference>
<reference evidence="5 6" key="1">
    <citation type="submission" date="2021-10" db="EMBL/GenBank/DDBJ databases">
        <title>Anaerobic single-cell dispensing facilitates the cultivation of human gut bacteria.</title>
        <authorList>
            <person name="Afrizal A."/>
        </authorList>
    </citation>
    <scope>NUCLEOTIDE SEQUENCE [LARGE SCALE GENOMIC DNA]</scope>
    <source>
        <strain evidence="5 6">CLA-AA-H244</strain>
    </source>
</reference>
<proteinExistence type="predicted"/>
<dbReference type="InterPro" id="IPR036388">
    <property type="entry name" value="WH-like_DNA-bd_sf"/>
</dbReference>
<comment type="caution">
    <text evidence="5">The sequence shown here is derived from an EMBL/GenBank/DDBJ whole genome shotgun (WGS) entry which is preliminary data.</text>
</comment>
<dbReference type="InterPro" id="IPR036390">
    <property type="entry name" value="WH_DNA-bd_sf"/>
</dbReference>
<keyword evidence="6" id="KW-1185">Reference proteome</keyword>
<evidence type="ECO:0000256" key="1">
    <source>
        <dbReference type="ARBA" id="ARBA00023015"/>
    </source>
</evidence>
<dbReference type="Proteomes" id="UP001199355">
    <property type="component" value="Unassembled WGS sequence"/>
</dbReference>
<keyword evidence="2" id="KW-0238">DNA-binding</keyword>
<dbReference type="PANTHER" id="PTHR38445:SF9">
    <property type="entry name" value="HTH-TYPE TRANSCRIPTIONAL REPRESSOR YTRA"/>
    <property type="match status" value="1"/>
</dbReference>
<dbReference type="GO" id="GO:0003700">
    <property type="term" value="F:DNA-binding transcription factor activity"/>
    <property type="evidence" value="ECO:0007669"/>
    <property type="project" value="InterPro"/>
</dbReference>
<evidence type="ECO:0000259" key="4">
    <source>
        <dbReference type="PROSITE" id="PS50949"/>
    </source>
</evidence>
<accession>A0AAE3AV36</accession>
<evidence type="ECO:0000256" key="3">
    <source>
        <dbReference type="ARBA" id="ARBA00023163"/>
    </source>
</evidence>
<name>A0AAE3AV36_9FIRM</name>
<evidence type="ECO:0000313" key="5">
    <source>
        <dbReference type="EMBL" id="MCC2166328.1"/>
    </source>
</evidence>
<dbReference type="CDD" id="cd07377">
    <property type="entry name" value="WHTH_GntR"/>
    <property type="match status" value="1"/>
</dbReference>
<dbReference type="Pfam" id="PF00392">
    <property type="entry name" value="GntR"/>
    <property type="match status" value="1"/>
</dbReference>
<dbReference type="AlphaFoldDB" id="A0AAE3AV36"/>
<organism evidence="5 6">
    <name type="scientific">Gallintestinimicrobium propionicum</name>
    <dbReference type="NCBI Taxonomy" id="2981770"/>
    <lineage>
        <taxon>Bacteria</taxon>
        <taxon>Bacillati</taxon>
        <taxon>Bacillota</taxon>
        <taxon>Clostridia</taxon>
        <taxon>Lachnospirales</taxon>
        <taxon>Lachnospiraceae</taxon>
        <taxon>Gallintestinimicrobium</taxon>
    </lineage>
</organism>
<dbReference type="PANTHER" id="PTHR38445">
    <property type="entry name" value="HTH-TYPE TRANSCRIPTIONAL REPRESSOR YTRA"/>
    <property type="match status" value="1"/>
</dbReference>
<dbReference type="Gene3D" id="1.10.10.10">
    <property type="entry name" value="Winged helix-like DNA-binding domain superfamily/Winged helix DNA-binding domain"/>
    <property type="match status" value="1"/>
</dbReference>
<keyword evidence="1" id="KW-0805">Transcription regulation</keyword>
<keyword evidence="3" id="KW-0804">Transcription</keyword>
<dbReference type="SUPFAM" id="SSF46785">
    <property type="entry name" value="Winged helix' DNA-binding domain"/>
    <property type="match status" value="1"/>
</dbReference>
<dbReference type="GO" id="GO:0003677">
    <property type="term" value="F:DNA binding"/>
    <property type="evidence" value="ECO:0007669"/>
    <property type="project" value="UniProtKB-KW"/>
</dbReference>
<dbReference type="InterPro" id="IPR000524">
    <property type="entry name" value="Tscrpt_reg_HTH_GntR"/>
</dbReference>
<protein>
    <submittedName>
        <fullName evidence="5">GntR family transcriptional regulator</fullName>
    </submittedName>
</protein>
<dbReference type="PROSITE" id="PS50949">
    <property type="entry name" value="HTH_GNTR"/>
    <property type="match status" value="1"/>
</dbReference>
<dbReference type="EMBL" id="JAJEQF010000001">
    <property type="protein sequence ID" value="MCC2166328.1"/>
    <property type="molecule type" value="Genomic_DNA"/>
</dbReference>
<sequence length="133" mass="15132">MIILDYRDTRPLYEQIVDKFQMLILSGALEPNSRMPSVRSLAVELSINPNTIQRAYSELERNGFLYTVKGKGNYVAYSDSLKDVRKQEILEKLRDLKKEALSMGMTVKELTEFLEQEDTAAAGQKETKVPAAE</sequence>
<feature type="domain" description="HTH gntR-type" evidence="4">
    <location>
        <begin position="10"/>
        <end position="78"/>
    </location>
</feature>
<gene>
    <name evidence="5" type="ORF">LKD45_01220</name>
</gene>
<evidence type="ECO:0000313" key="6">
    <source>
        <dbReference type="Proteomes" id="UP001199355"/>
    </source>
</evidence>
<evidence type="ECO:0000256" key="2">
    <source>
        <dbReference type="ARBA" id="ARBA00023125"/>
    </source>
</evidence>